<evidence type="ECO:0000256" key="2">
    <source>
        <dbReference type="SAM" id="Phobius"/>
    </source>
</evidence>
<keyword evidence="2" id="KW-0472">Membrane</keyword>
<name>A0A5B8UAS0_9ACTN</name>
<organism evidence="3 4">
    <name type="scientific">Baekduia soli</name>
    <dbReference type="NCBI Taxonomy" id="496014"/>
    <lineage>
        <taxon>Bacteria</taxon>
        <taxon>Bacillati</taxon>
        <taxon>Actinomycetota</taxon>
        <taxon>Thermoleophilia</taxon>
        <taxon>Solirubrobacterales</taxon>
        <taxon>Baekduiaceae</taxon>
        <taxon>Baekduia</taxon>
    </lineage>
</organism>
<gene>
    <name evidence="3" type="ORF">FSW04_23050</name>
</gene>
<accession>A0A5B8UAS0</accession>
<reference evidence="3 4" key="1">
    <citation type="journal article" date="2018" name="J. Microbiol.">
        <title>Baekduia soli gen. nov., sp. nov., a novel bacterium isolated from the soil of Baekdu Mountain and proposal of a novel family name, Baekduiaceae fam. nov.</title>
        <authorList>
            <person name="An D.S."/>
            <person name="Siddiqi M.Z."/>
            <person name="Kim K.H."/>
            <person name="Yu H.S."/>
            <person name="Im W.T."/>
        </authorList>
    </citation>
    <scope>NUCLEOTIDE SEQUENCE [LARGE SCALE GENOMIC DNA]</scope>
    <source>
        <strain evidence="3 4">BR7-21</strain>
    </source>
</reference>
<dbReference type="RefSeq" id="WP_146922533.1">
    <property type="nucleotide sequence ID" value="NZ_CP042430.1"/>
</dbReference>
<sequence>MTGGGREPGPLDFEPDARDDGPIAPGPAPPARRPSARRPDGGGPGSGTPRYVWVVGVAAVVLVAALVVSTLSQGTRRGARGVPDGQVVPPFAVPLALSDLDGDANLATHAGDGAAGARPACSVRGPRVLNGCALGERGPFVLAFFATRGSRCVRQLDTMEQVRRRVPGVAFAAIAIRGDRPTLRAIVRRHGWGFPVGYDRDGGLSNAYHVQVCPQLTFAARGGRVVATTFGVLGAADLTTRARALAGR</sequence>
<dbReference type="InterPro" id="IPR036249">
    <property type="entry name" value="Thioredoxin-like_sf"/>
</dbReference>
<dbReference type="EMBL" id="CP042430">
    <property type="protein sequence ID" value="QEC50170.1"/>
    <property type="molecule type" value="Genomic_DNA"/>
</dbReference>
<keyword evidence="2" id="KW-0812">Transmembrane</keyword>
<evidence type="ECO:0008006" key="5">
    <source>
        <dbReference type="Google" id="ProtNLM"/>
    </source>
</evidence>
<evidence type="ECO:0000256" key="1">
    <source>
        <dbReference type="SAM" id="MobiDB-lite"/>
    </source>
</evidence>
<dbReference type="SUPFAM" id="SSF52833">
    <property type="entry name" value="Thioredoxin-like"/>
    <property type="match status" value="1"/>
</dbReference>
<dbReference type="AlphaFoldDB" id="A0A5B8UAS0"/>
<feature type="region of interest" description="Disordered" evidence="1">
    <location>
        <begin position="1"/>
        <end position="45"/>
    </location>
</feature>
<keyword evidence="4" id="KW-1185">Reference proteome</keyword>
<feature type="transmembrane region" description="Helical" evidence="2">
    <location>
        <begin position="51"/>
        <end position="71"/>
    </location>
</feature>
<evidence type="ECO:0000313" key="4">
    <source>
        <dbReference type="Proteomes" id="UP000321805"/>
    </source>
</evidence>
<dbReference type="Gene3D" id="3.40.30.10">
    <property type="entry name" value="Glutaredoxin"/>
    <property type="match status" value="1"/>
</dbReference>
<protein>
    <recommendedName>
        <fullName evidence="5">Redoxin domain-containing protein</fullName>
    </recommendedName>
</protein>
<dbReference type="Proteomes" id="UP000321805">
    <property type="component" value="Chromosome"/>
</dbReference>
<keyword evidence="2" id="KW-1133">Transmembrane helix</keyword>
<proteinExistence type="predicted"/>
<evidence type="ECO:0000313" key="3">
    <source>
        <dbReference type="EMBL" id="QEC50170.1"/>
    </source>
</evidence>
<dbReference type="KEGG" id="bsol:FSW04_23050"/>
<dbReference type="OrthoDB" id="5243587at2"/>